<reference evidence="3 4" key="1">
    <citation type="submission" date="2011-05" db="EMBL/GenBank/DDBJ databases">
        <title>Whole genome sequence of Microlunatus phosphovorus NM-1.</title>
        <authorList>
            <person name="Hosoyama A."/>
            <person name="Sasaki K."/>
            <person name="Harada T."/>
            <person name="Igarashi R."/>
            <person name="Kawakoshi A."/>
            <person name="Sasagawa M."/>
            <person name="Fukada J."/>
            <person name="Nakamura S."/>
            <person name="Katano Y."/>
            <person name="Hanada S."/>
            <person name="Kamagata Y."/>
            <person name="Nakamura N."/>
            <person name="Yamazaki S."/>
            <person name="Fujita N."/>
        </authorList>
    </citation>
    <scope>NUCLEOTIDE SEQUENCE [LARGE SCALE GENOMIC DNA]</scope>
    <source>
        <strain evidence="4">ATCC 700054 / DSM 10555 / JCM 9379 / NBRC 101784 / NCIMB 13414 / VKM Ac-1990 / NM-1</strain>
    </source>
</reference>
<feature type="transmembrane region" description="Helical" evidence="2">
    <location>
        <begin position="342"/>
        <end position="364"/>
    </location>
</feature>
<dbReference type="OrthoDB" id="5846312at2"/>
<dbReference type="RefSeq" id="WP_013861183.1">
    <property type="nucleotide sequence ID" value="NC_015635.1"/>
</dbReference>
<feature type="transmembrane region" description="Helical" evidence="2">
    <location>
        <begin position="215"/>
        <end position="233"/>
    </location>
</feature>
<dbReference type="Proteomes" id="UP000007947">
    <property type="component" value="Chromosome"/>
</dbReference>
<evidence type="ECO:0008006" key="5">
    <source>
        <dbReference type="Google" id="ProtNLM"/>
    </source>
</evidence>
<dbReference type="PANTHER" id="PTHR41771">
    <property type="entry name" value="MEMBRANE PROTEIN-RELATED"/>
    <property type="match status" value="1"/>
</dbReference>
<dbReference type="eggNOG" id="COG5438">
    <property type="taxonomic scope" value="Bacteria"/>
</dbReference>
<dbReference type="Pfam" id="PF07907">
    <property type="entry name" value="YibE_F"/>
    <property type="match status" value="1"/>
</dbReference>
<feature type="transmembrane region" description="Helical" evidence="2">
    <location>
        <begin position="189"/>
        <end position="209"/>
    </location>
</feature>
<keyword evidence="2" id="KW-0812">Transmembrane</keyword>
<feature type="transmembrane region" description="Helical" evidence="2">
    <location>
        <begin position="165"/>
        <end position="182"/>
    </location>
</feature>
<feature type="transmembrane region" description="Helical" evidence="2">
    <location>
        <begin position="32"/>
        <end position="54"/>
    </location>
</feature>
<feature type="region of interest" description="Disordered" evidence="1">
    <location>
        <begin position="416"/>
        <end position="564"/>
    </location>
</feature>
<dbReference type="STRING" id="1032480.MLP_02800"/>
<feature type="transmembrane region" description="Helical" evidence="2">
    <location>
        <begin position="245"/>
        <end position="265"/>
    </location>
</feature>
<protein>
    <recommendedName>
        <fullName evidence="5">YibE/F family protein</fullName>
    </recommendedName>
</protein>
<feature type="compositionally biased region" description="Low complexity" evidence="1">
    <location>
        <begin position="478"/>
        <end position="496"/>
    </location>
</feature>
<sequence>MSHSHSIDPTTRRPGSTGQRGRSEAARHQQALRILIVVLIPLGIWTFAGLIALWPQDTSSYINHDVAGYSVPGVSYPAAEITAIQPVSCEGMAGSTPGANNQTCATITVRVLEGDDTGKEVAGIPLTDALYNSGTKVGQRVKLIRIPPADGQPSQFQFSDFERRVPLVVITLAFAAAVIFVARWRGFAALLGLGFAGFILVKFMFPALVSGSNPVLVGLIGSSAIMFVVLYAAHGISARTSTALVGTLFGLVTAALLGWGATSWAHLSGVTSEDDYVLAASAPHMSLTSVVICGVIVAGLGVLNDVTITQASAVWELADSDPDQKRLFSKAMRIGRDHIASTVYTIAFATAGASLPVLLLIAIYNRPLFEVLQTESFAAELIRTMVGSIGLILAVPLTTAVGVAVVRASGKARLPGFRRRPTAAPAAATSGAARAGAAQIDKAEAADATVIEGPPTKGSMAKGSVSEGSAAEVDDESGSTAETQTEATETAATTETSADRVDEATSADDSAADDSAAGAPEAAGTEDEATGSETPAAPPRQTRLRRRRRSADDDLDFSDLRDPD</sequence>
<dbReference type="InterPro" id="IPR012507">
    <property type="entry name" value="YibE_F"/>
</dbReference>
<name>F5XIW8_MICPN</name>
<keyword evidence="4" id="KW-1185">Reference proteome</keyword>
<keyword evidence="2" id="KW-0472">Membrane</keyword>
<feature type="transmembrane region" description="Helical" evidence="2">
    <location>
        <begin position="285"/>
        <end position="303"/>
    </location>
</feature>
<feature type="compositionally biased region" description="Polar residues" evidence="1">
    <location>
        <begin position="1"/>
        <end position="20"/>
    </location>
</feature>
<dbReference type="EMBL" id="AP012204">
    <property type="protein sequence ID" value="BAK33294.1"/>
    <property type="molecule type" value="Genomic_DNA"/>
</dbReference>
<gene>
    <name evidence="3" type="ordered locus">MLP_02800</name>
</gene>
<evidence type="ECO:0000313" key="3">
    <source>
        <dbReference type="EMBL" id="BAK33294.1"/>
    </source>
</evidence>
<feature type="region of interest" description="Disordered" evidence="1">
    <location>
        <begin position="1"/>
        <end position="24"/>
    </location>
</feature>
<evidence type="ECO:0000256" key="2">
    <source>
        <dbReference type="SAM" id="Phobius"/>
    </source>
</evidence>
<organism evidence="3 4">
    <name type="scientific">Microlunatus phosphovorus (strain ATCC 700054 / DSM 10555 / JCM 9379 / NBRC 101784 / NCIMB 13414 / VKM Ac-1990 / NM-1)</name>
    <dbReference type="NCBI Taxonomy" id="1032480"/>
    <lineage>
        <taxon>Bacteria</taxon>
        <taxon>Bacillati</taxon>
        <taxon>Actinomycetota</taxon>
        <taxon>Actinomycetes</taxon>
        <taxon>Propionibacteriales</taxon>
        <taxon>Propionibacteriaceae</taxon>
        <taxon>Microlunatus</taxon>
    </lineage>
</organism>
<keyword evidence="2" id="KW-1133">Transmembrane helix</keyword>
<evidence type="ECO:0000313" key="4">
    <source>
        <dbReference type="Proteomes" id="UP000007947"/>
    </source>
</evidence>
<dbReference type="KEGG" id="mph:MLP_02800"/>
<feature type="compositionally biased region" description="Low complexity" evidence="1">
    <location>
        <begin position="422"/>
        <end position="440"/>
    </location>
</feature>
<dbReference type="AlphaFoldDB" id="F5XIW8"/>
<dbReference type="HOGENOM" id="CLU_028166_3_1_11"/>
<feature type="transmembrane region" description="Helical" evidence="2">
    <location>
        <begin position="384"/>
        <end position="410"/>
    </location>
</feature>
<dbReference type="PANTHER" id="PTHR41771:SF1">
    <property type="entry name" value="MEMBRANE PROTEIN"/>
    <property type="match status" value="1"/>
</dbReference>
<evidence type="ECO:0000256" key="1">
    <source>
        <dbReference type="SAM" id="MobiDB-lite"/>
    </source>
</evidence>
<accession>F5XIW8</accession>
<feature type="compositionally biased region" description="Low complexity" evidence="1">
    <location>
        <begin position="507"/>
        <end position="523"/>
    </location>
</feature>
<proteinExistence type="predicted"/>